<comment type="caution">
    <text evidence="1">The sequence shown here is derived from an EMBL/GenBank/DDBJ whole genome shotgun (WGS) entry which is preliminary data.</text>
</comment>
<protein>
    <submittedName>
        <fullName evidence="1">Uncharacterized protein</fullName>
    </submittedName>
</protein>
<dbReference type="Proteomes" id="UP000812287">
    <property type="component" value="Unassembled WGS sequence"/>
</dbReference>
<reference evidence="1" key="1">
    <citation type="submission" date="2020-11" db="EMBL/GenBank/DDBJ databases">
        <title>Adaptations for nitrogen fixation in a non-lichenized fungal sporocarp promotes dispersal by wood-feeding termites.</title>
        <authorList>
            <consortium name="DOE Joint Genome Institute"/>
            <person name="Koch R.A."/>
            <person name="Yoon G."/>
            <person name="Arayal U."/>
            <person name="Lail K."/>
            <person name="Amirebrahimi M."/>
            <person name="Labutti K."/>
            <person name="Lipzen A."/>
            <person name="Riley R."/>
            <person name="Barry K."/>
            <person name="Henrissat B."/>
            <person name="Grigoriev I.V."/>
            <person name="Herr J.R."/>
            <person name="Aime M.C."/>
        </authorList>
    </citation>
    <scope>NUCLEOTIDE SEQUENCE</scope>
    <source>
        <strain evidence="1">MCA 3950</strain>
    </source>
</reference>
<evidence type="ECO:0000313" key="2">
    <source>
        <dbReference type="Proteomes" id="UP000812287"/>
    </source>
</evidence>
<name>A0A9P7VG03_9AGAR</name>
<dbReference type="RefSeq" id="XP_043033377.1">
    <property type="nucleotide sequence ID" value="XM_043184607.1"/>
</dbReference>
<organism evidence="1 2">
    <name type="scientific">Guyanagaster necrorhizus</name>
    <dbReference type="NCBI Taxonomy" id="856835"/>
    <lineage>
        <taxon>Eukaryota</taxon>
        <taxon>Fungi</taxon>
        <taxon>Dikarya</taxon>
        <taxon>Basidiomycota</taxon>
        <taxon>Agaricomycotina</taxon>
        <taxon>Agaricomycetes</taxon>
        <taxon>Agaricomycetidae</taxon>
        <taxon>Agaricales</taxon>
        <taxon>Marasmiineae</taxon>
        <taxon>Physalacriaceae</taxon>
        <taxon>Guyanagaster</taxon>
    </lineage>
</organism>
<keyword evidence="2" id="KW-1185">Reference proteome</keyword>
<dbReference type="AlphaFoldDB" id="A0A9P7VG03"/>
<dbReference type="GeneID" id="66106904"/>
<accession>A0A9P7VG03</accession>
<dbReference type="OrthoDB" id="3237761at2759"/>
<dbReference type="EMBL" id="MU250581">
    <property type="protein sequence ID" value="KAG7439877.1"/>
    <property type="molecule type" value="Genomic_DNA"/>
</dbReference>
<sequence>MNAFPIGSRVFFYDSIGRLVGGVVESTSRMADGMQVLQIKRENGRTITLPVDKADLPQYADKIDVAILYITSTLILSEAKASSLSDLKGDHQPRIADGDGPCMLTGIETRGIPYNALVMKLDT</sequence>
<proteinExistence type="predicted"/>
<evidence type="ECO:0000313" key="1">
    <source>
        <dbReference type="EMBL" id="KAG7439877.1"/>
    </source>
</evidence>
<gene>
    <name evidence="1" type="ORF">BT62DRAFT_924396</name>
</gene>